<dbReference type="InterPro" id="IPR006796">
    <property type="entry name" value="Dickkopf_N"/>
</dbReference>
<protein>
    <submittedName>
        <fullName evidence="10">Transaldolase</fullName>
    </submittedName>
</protein>
<evidence type="ECO:0000256" key="3">
    <source>
        <dbReference type="ARBA" id="ARBA00022473"/>
    </source>
</evidence>
<feature type="domain" description="Dickkopf N-terminal cysteine-rich" evidence="9">
    <location>
        <begin position="121"/>
        <end position="170"/>
    </location>
</feature>
<evidence type="ECO:0000256" key="5">
    <source>
        <dbReference type="ARBA" id="ARBA00022687"/>
    </source>
</evidence>
<dbReference type="PANTHER" id="PTHR12113:SF8">
    <property type="entry name" value="DICKKOPF-RELATED PROTEIN 3"/>
    <property type="match status" value="1"/>
</dbReference>
<proteinExistence type="inferred from homology"/>
<evidence type="ECO:0000259" key="9">
    <source>
        <dbReference type="Pfam" id="PF04706"/>
    </source>
</evidence>
<feature type="signal peptide" evidence="8">
    <location>
        <begin position="1"/>
        <end position="20"/>
    </location>
</feature>
<organism evidence="10 11">
    <name type="scientific">Platysternon megacephalum</name>
    <name type="common">big-headed turtle</name>
    <dbReference type="NCBI Taxonomy" id="55544"/>
    <lineage>
        <taxon>Eukaryota</taxon>
        <taxon>Metazoa</taxon>
        <taxon>Chordata</taxon>
        <taxon>Craniata</taxon>
        <taxon>Vertebrata</taxon>
        <taxon>Euteleostomi</taxon>
        <taxon>Archelosauria</taxon>
        <taxon>Testudinata</taxon>
        <taxon>Testudines</taxon>
        <taxon>Cryptodira</taxon>
        <taxon>Durocryptodira</taxon>
        <taxon>Testudinoidea</taxon>
        <taxon>Platysternidae</taxon>
        <taxon>Platysternon</taxon>
    </lineage>
</organism>
<dbReference type="STRING" id="55544.A0A4D9DFF0"/>
<dbReference type="EMBL" id="QXTE01000765">
    <property type="protein sequence ID" value="TFJ96146.1"/>
    <property type="molecule type" value="Genomic_DNA"/>
</dbReference>
<sequence>MWARWLLLCALGALLAGAGGSLLPPVARRLLGRFQHLVGGSRVVLGKEEGRFEAPVDFRKLPPNYHTEEKEQRRVGNATVYSHREINKVTDNETGAMLFSDRTVTSIEQGERGLAERWRGCLSDHGCRTAQFCSSSLLASQCWECKAKDTVCQWDRECCLGYLCVWGKCAEGVSPGEGLTRFSTMSMRHRPEGNMDLRGLGQQLSFLQPSLALRDEEDWQLANQLGQYFGPGFY</sequence>
<comment type="similarity">
    <text evidence="2">Belongs to the dickkopf family.</text>
</comment>
<evidence type="ECO:0000313" key="10">
    <source>
        <dbReference type="EMBL" id="TFJ96146.1"/>
    </source>
</evidence>
<keyword evidence="4" id="KW-0964">Secreted</keyword>
<evidence type="ECO:0000256" key="7">
    <source>
        <dbReference type="ARBA" id="ARBA00023157"/>
    </source>
</evidence>
<dbReference type="GO" id="GO:0016055">
    <property type="term" value="P:Wnt signaling pathway"/>
    <property type="evidence" value="ECO:0007669"/>
    <property type="project" value="UniProtKB-KW"/>
</dbReference>
<accession>A0A4D9DFF0</accession>
<dbReference type="AlphaFoldDB" id="A0A4D9DFF0"/>
<comment type="caution">
    <text evidence="10">The sequence shown here is derived from an EMBL/GenBank/DDBJ whole genome shotgun (WGS) entry which is preliminary data.</text>
</comment>
<evidence type="ECO:0000256" key="6">
    <source>
        <dbReference type="ARBA" id="ARBA00022729"/>
    </source>
</evidence>
<comment type="subcellular location">
    <subcellularLocation>
        <location evidence="1">Secreted</location>
    </subcellularLocation>
</comment>
<evidence type="ECO:0000256" key="2">
    <source>
        <dbReference type="ARBA" id="ARBA00010842"/>
    </source>
</evidence>
<dbReference type="GO" id="GO:0039706">
    <property type="term" value="F:co-receptor binding"/>
    <property type="evidence" value="ECO:0007669"/>
    <property type="project" value="TreeGrafter"/>
</dbReference>
<evidence type="ECO:0000256" key="4">
    <source>
        <dbReference type="ARBA" id="ARBA00022525"/>
    </source>
</evidence>
<evidence type="ECO:0000313" key="11">
    <source>
        <dbReference type="Proteomes" id="UP000297703"/>
    </source>
</evidence>
<reference evidence="10 11" key="1">
    <citation type="submission" date="2019-04" db="EMBL/GenBank/DDBJ databases">
        <title>Draft genome of the big-headed turtle Platysternon megacephalum.</title>
        <authorList>
            <person name="Gong S."/>
        </authorList>
    </citation>
    <scope>NUCLEOTIDE SEQUENCE [LARGE SCALE GENOMIC DNA]</scope>
    <source>
        <strain evidence="10">DO16091913</strain>
        <tissue evidence="10">Muscle</tissue>
    </source>
</reference>
<dbReference type="InterPro" id="IPR039863">
    <property type="entry name" value="DKK1-4"/>
</dbReference>
<dbReference type="GO" id="GO:0090090">
    <property type="term" value="P:negative regulation of canonical Wnt signaling pathway"/>
    <property type="evidence" value="ECO:0007669"/>
    <property type="project" value="TreeGrafter"/>
</dbReference>
<dbReference type="GO" id="GO:0005615">
    <property type="term" value="C:extracellular space"/>
    <property type="evidence" value="ECO:0007669"/>
    <property type="project" value="TreeGrafter"/>
</dbReference>
<gene>
    <name evidence="10" type="ORF">DR999_PMT22082</name>
</gene>
<keyword evidence="5" id="KW-0879">Wnt signaling pathway</keyword>
<dbReference type="Proteomes" id="UP000297703">
    <property type="component" value="Unassembled WGS sequence"/>
</dbReference>
<keyword evidence="3" id="KW-0217">Developmental protein</keyword>
<dbReference type="PANTHER" id="PTHR12113">
    <property type="entry name" value="DICKKOPF3-LIKE 3"/>
    <property type="match status" value="1"/>
</dbReference>
<keyword evidence="11" id="KW-1185">Reference proteome</keyword>
<evidence type="ECO:0000256" key="1">
    <source>
        <dbReference type="ARBA" id="ARBA00004613"/>
    </source>
</evidence>
<dbReference type="Pfam" id="PF04706">
    <property type="entry name" value="Dickkopf_N"/>
    <property type="match status" value="1"/>
</dbReference>
<name>A0A4D9DFF0_9SAUR</name>
<feature type="chain" id="PRO_5020037000" evidence="8">
    <location>
        <begin position="21"/>
        <end position="234"/>
    </location>
</feature>
<dbReference type="OrthoDB" id="6359792at2759"/>
<reference evidence="10 11" key="2">
    <citation type="submission" date="2019-04" db="EMBL/GenBank/DDBJ databases">
        <title>The genome sequence of big-headed turtle.</title>
        <authorList>
            <person name="Gong S."/>
        </authorList>
    </citation>
    <scope>NUCLEOTIDE SEQUENCE [LARGE SCALE GENOMIC DNA]</scope>
    <source>
        <strain evidence="10">DO16091913</strain>
        <tissue evidence="10">Muscle</tissue>
    </source>
</reference>
<keyword evidence="6 8" id="KW-0732">Signal</keyword>
<evidence type="ECO:0000256" key="8">
    <source>
        <dbReference type="SAM" id="SignalP"/>
    </source>
</evidence>
<keyword evidence="7" id="KW-1015">Disulfide bond</keyword>
<dbReference type="GO" id="GO:0048019">
    <property type="term" value="F:receptor antagonist activity"/>
    <property type="evidence" value="ECO:0007669"/>
    <property type="project" value="TreeGrafter"/>
</dbReference>